<accession>A0A0K0FP81</accession>
<reference evidence="1" key="1">
    <citation type="submission" date="2014-07" db="EMBL/GenBank/DDBJ databases">
        <authorList>
            <person name="Martin A.A"/>
            <person name="De Silva N."/>
        </authorList>
    </citation>
    <scope>NUCLEOTIDE SEQUENCE</scope>
</reference>
<protein>
    <submittedName>
        <fullName evidence="2">Uncharacterized protein</fullName>
    </submittedName>
</protein>
<dbReference type="Proteomes" id="UP000035680">
    <property type="component" value="Unassembled WGS sequence"/>
</dbReference>
<evidence type="ECO:0000313" key="2">
    <source>
        <dbReference type="WBParaSite" id="SVE_1093300.1"/>
    </source>
</evidence>
<keyword evidence="1" id="KW-1185">Reference proteome</keyword>
<name>A0A0K0FP81_STRVS</name>
<organism evidence="1 2">
    <name type="scientific">Strongyloides venezuelensis</name>
    <name type="common">Threadworm</name>
    <dbReference type="NCBI Taxonomy" id="75913"/>
    <lineage>
        <taxon>Eukaryota</taxon>
        <taxon>Metazoa</taxon>
        <taxon>Ecdysozoa</taxon>
        <taxon>Nematoda</taxon>
        <taxon>Chromadorea</taxon>
        <taxon>Rhabditida</taxon>
        <taxon>Tylenchina</taxon>
        <taxon>Panagrolaimomorpha</taxon>
        <taxon>Strongyloidoidea</taxon>
        <taxon>Strongyloididae</taxon>
        <taxon>Strongyloides</taxon>
    </lineage>
</organism>
<dbReference type="WBParaSite" id="SVE_1093300.1">
    <property type="protein sequence ID" value="SVE_1093300.1"/>
    <property type="gene ID" value="SVE_1093300"/>
</dbReference>
<dbReference type="AlphaFoldDB" id="A0A0K0FP81"/>
<reference evidence="2" key="2">
    <citation type="submission" date="2015-08" db="UniProtKB">
        <authorList>
            <consortium name="WormBaseParasite"/>
        </authorList>
    </citation>
    <scope>IDENTIFICATION</scope>
</reference>
<proteinExistence type="predicted"/>
<evidence type="ECO:0000313" key="1">
    <source>
        <dbReference type="Proteomes" id="UP000035680"/>
    </source>
</evidence>
<sequence length="286" mass="33698">MTTIRDSDKRIFANNYKIPKLKKRAINFFDNSLKTFILPREYKRTIKPFKEFNNYKALEWKLFMFYGFPTIFLEALKDEVNGFVILQLAIISTVEMLMMDNISEDQISLSSNLLSLWFDKKVKHLGFNDMKLKCHIITHLPVIARKFGNITKYSCFAGEGLIQTLGRMILQRTEKNSLNQIKKRFKDLHVACYVIRKEVFKNLFMNISNVFRDIFNDKIPLLHQYKFIDKIDLKGFFIRASMNSFLNKDNFLITQVEKDGKIIYKPGILLALAINEKKKCFILSKN</sequence>